<accession>A0A0E9PW85</accession>
<reference evidence="1" key="1">
    <citation type="submission" date="2014-11" db="EMBL/GenBank/DDBJ databases">
        <authorList>
            <person name="Amaro Gonzalez C."/>
        </authorList>
    </citation>
    <scope>NUCLEOTIDE SEQUENCE</scope>
</reference>
<organism evidence="1">
    <name type="scientific">Anguilla anguilla</name>
    <name type="common">European freshwater eel</name>
    <name type="synonym">Muraena anguilla</name>
    <dbReference type="NCBI Taxonomy" id="7936"/>
    <lineage>
        <taxon>Eukaryota</taxon>
        <taxon>Metazoa</taxon>
        <taxon>Chordata</taxon>
        <taxon>Craniata</taxon>
        <taxon>Vertebrata</taxon>
        <taxon>Euteleostomi</taxon>
        <taxon>Actinopterygii</taxon>
        <taxon>Neopterygii</taxon>
        <taxon>Teleostei</taxon>
        <taxon>Anguilliformes</taxon>
        <taxon>Anguillidae</taxon>
        <taxon>Anguilla</taxon>
    </lineage>
</organism>
<reference evidence="1" key="2">
    <citation type="journal article" date="2015" name="Fish Shellfish Immunol.">
        <title>Early steps in the European eel (Anguilla anguilla)-Vibrio vulnificus interaction in the gills: Role of the RtxA13 toxin.</title>
        <authorList>
            <person name="Callol A."/>
            <person name="Pajuelo D."/>
            <person name="Ebbesson L."/>
            <person name="Teles M."/>
            <person name="MacKenzie S."/>
            <person name="Amaro C."/>
        </authorList>
    </citation>
    <scope>NUCLEOTIDE SEQUENCE</scope>
</reference>
<protein>
    <submittedName>
        <fullName evidence="1">Uncharacterized protein</fullName>
    </submittedName>
</protein>
<dbReference type="EMBL" id="GBXM01100232">
    <property type="protein sequence ID" value="JAH08345.1"/>
    <property type="molecule type" value="Transcribed_RNA"/>
</dbReference>
<name>A0A0E9PW85_ANGAN</name>
<proteinExistence type="predicted"/>
<sequence>MGWRQRDGAVVCVRGGLCLRGLSFVSSASTHRLRSSPQRLRHLICSFSSSSSSSPAL</sequence>
<evidence type="ECO:0000313" key="1">
    <source>
        <dbReference type="EMBL" id="JAH08345.1"/>
    </source>
</evidence>
<dbReference type="AlphaFoldDB" id="A0A0E9PW85"/>